<organism evidence="1">
    <name type="scientific">gut metagenome</name>
    <dbReference type="NCBI Taxonomy" id="749906"/>
    <lineage>
        <taxon>unclassified sequences</taxon>
        <taxon>metagenomes</taxon>
        <taxon>organismal metagenomes</taxon>
    </lineage>
</organism>
<comment type="caution">
    <text evidence="1">The sequence shown here is derived from an EMBL/GenBank/DDBJ whole genome shotgun (WGS) entry which is preliminary data.</text>
</comment>
<dbReference type="AlphaFoldDB" id="J9GQB7"/>
<accession>J9GQB7</accession>
<reference evidence="1" key="1">
    <citation type="journal article" date="2012" name="PLoS ONE">
        <title>Gene sets for utilization of primary and secondary nutrition supplies in the distal gut of endangered iberian lynx.</title>
        <authorList>
            <person name="Alcaide M."/>
            <person name="Messina E."/>
            <person name="Richter M."/>
            <person name="Bargiela R."/>
            <person name="Peplies J."/>
            <person name="Huws S.A."/>
            <person name="Newbold C.J."/>
            <person name="Golyshin P.N."/>
            <person name="Simon M.A."/>
            <person name="Lopez G."/>
            <person name="Yakimov M.M."/>
            <person name="Ferrer M."/>
        </authorList>
    </citation>
    <scope>NUCLEOTIDE SEQUENCE</scope>
</reference>
<name>J9GQB7_9ZZZZ</name>
<protein>
    <submittedName>
        <fullName evidence="1">Uncharacterized protein</fullName>
    </submittedName>
</protein>
<evidence type="ECO:0000313" key="1">
    <source>
        <dbReference type="EMBL" id="EJX02225.1"/>
    </source>
</evidence>
<sequence length="232" mass="26907">MGWSQTYTGTALWRKGKEEPFAWIWRGKTGEKCFDILQKEEVESAMLAETAAAVGSTEGFAKAEVSEINRIYGKLQVPWLDQLGYHTKYEQNLEKFWQQEKQYRLSEMEDDRPMEAFAGENQNTNYRNDYFVICLKDPTVTTPEGYENVMPAREEEFARYEAAFRQIEEKYHTELEVALYLTEEQMPVTMLYKKGKSSALTGILVTGSEAGKRNENTYELMEEVYERKGGAK</sequence>
<dbReference type="EMBL" id="AMCI01002636">
    <property type="protein sequence ID" value="EJX02225.1"/>
    <property type="molecule type" value="Genomic_DNA"/>
</dbReference>
<proteinExistence type="predicted"/>
<gene>
    <name evidence="1" type="ORF">EVA_09670</name>
</gene>